<sequence>MDRTLTITVSDGTFSAYVAKPKSGSGPVVVLLQEVFGVNASIRTIAGEMAREGFLIVCPDLYWRVAPGIELSDRIEAEARQAFELCELLDIDRALDDVHATVKAARPFSSTDKVGVMGFCLGGLLAILMSARYHVDAAVSYYGSGTDKYADELRRVNGPLLMHLAGNDEYMGPAARKKIQAALAGSPSVEIDLYPDRQHAFARPGGNHYNAADASLAKQRTVQFLRKHLIA</sequence>
<gene>
    <name evidence="2" type="ORF">ABIC75_002866</name>
</gene>
<evidence type="ECO:0000313" key="2">
    <source>
        <dbReference type="EMBL" id="MET3653130.1"/>
    </source>
</evidence>
<evidence type="ECO:0000259" key="1">
    <source>
        <dbReference type="Pfam" id="PF01738"/>
    </source>
</evidence>
<reference evidence="2 3" key="1">
    <citation type="submission" date="2024-06" db="EMBL/GenBank/DDBJ databases">
        <title>Sorghum-associated microbial communities from plants grown in Nebraska, USA.</title>
        <authorList>
            <person name="Schachtman D."/>
        </authorList>
    </citation>
    <scope>NUCLEOTIDE SEQUENCE [LARGE SCALE GENOMIC DNA]</scope>
    <source>
        <strain evidence="2 3">1073</strain>
    </source>
</reference>
<dbReference type="GO" id="GO:0008806">
    <property type="term" value="F:carboxymethylenebutenolidase activity"/>
    <property type="evidence" value="ECO:0007669"/>
    <property type="project" value="UniProtKB-EC"/>
</dbReference>
<proteinExistence type="predicted"/>
<dbReference type="InterPro" id="IPR051049">
    <property type="entry name" value="Dienelactone_hydrolase-like"/>
</dbReference>
<protein>
    <submittedName>
        <fullName evidence="2">Carboxymethylenebutenolidase</fullName>
        <ecNumber evidence="2">3.1.1.45</ecNumber>
    </submittedName>
</protein>
<organism evidence="2 3">
    <name type="scientific">Dyella japonica</name>
    <dbReference type="NCBI Taxonomy" id="231455"/>
    <lineage>
        <taxon>Bacteria</taxon>
        <taxon>Pseudomonadati</taxon>
        <taxon>Pseudomonadota</taxon>
        <taxon>Gammaproteobacteria</taxon>
        <taxon>Lysobacterales</taxon>
        <taxon>Rhodanobacteraceae</taxon>
        <taxon>Dyella</taxon>
    </lineage>
</organism>
<feature type="domain" description="Dienelactone hydrolase" evidence="1">
    <location>
        <begin position="14"/>
        <end position="228"/>
    </location>
</feature>
<keyword evidence="2" id="KW-0378">Hydrolase</keyword>
<dbReference type="EC" id="3.1.1.45" evidence="2"/>
<keyword evidence="3" id="KW-1185">Reference proteome</keyword>
<dbReference type="Gene3D" id="3.40.50.1820">
    <property type="entry name" value="alpha/beta hydrolase"/>
    <property type="match status" value="1"/>
</dbReference>
<name>A0ABV2JWB8_9GAMM</name>
<dbReference type="InterPro" id="IPR002925">
    <property type="entry name" value="Dienelactn_hydro"/>
</dbReference>
<dbReference type="RefSeq" id="WP_354014527.1">
    <property type="nucleotide sequence ID" value="NZ_JBEPMU010000004.1"/>
</dbReference>
<dbReference type="EMBL" id="JBEPMU010000004">
    <property type="protein sequence ID" value="MET3653130.1"/>
    <property type="molecule type" value="Genomic_DNA"/>
</dbReference>
<accession>A0ABV2JWB8</accession>
<comment type="caution">
    <text evidence="2">The sequence shown here is derived from an EMBL/GenBank/DDBJ whole genome shotgun (WGS) entry which is preliminary data.</text>
</comment>
<dbReference type="PANTHER" id="PTHR46623:SF6">
    <property type="entry name" value="ALPHA_BETA-HYDROLASES SUPERFAMILY PROTEIN"/>
    <property type="match status" value="1"/>
</dbReference>
<evidence type="ECO:0000313" key="3">
    <source>
        <dbReference type="Proteomes" id="UP001549184"/>
    </source>
</evidence>
<dbReference type="InterPro" id="IPR029058">
    <property type="entry name" value="AB_hydrolase_fold"/>
</dbReference>
<dbReference type="PANTHER" id="PTHR46623">
    <property type="entry name" value="CARBOXYMETHYLENEBUTENOLIDASE-RELATED"/>
    <property type="match status" value="1"/>
</dbReference>
<dbReference type="Pfam" id="PF01738">
    <property type="entry name" value="DLH"/>
    <property type="match status" value="1"/>
</dbReference>
<dbReference type="Proteomes" id="UP001549184">
    <property type="component" value="Unassembled WGS sequence"/>
</dbReference>
<dbReference type="SUPFAM" id="SSF53474">
    <property type="entry name" value="alpha/beta-Hydrolases"/>
    <property type="match status" value="1"/>
</dbReference>